<dbReference type="Pfam" id="PF05241">
    <property type="entry name" value="EBP"/>
    <property type="match status" value="1"/>
</dbReference>
<comment type="subcellular location">
    <subcellularLocation>
        <location evidence="1">Membrane</location>
        <topology evidence="1">Multi-pass membrane protein</topology>
    </subcellularLocation>
</comment>
<evidence type="ECO:0000256" key="9">
    <source>
        <dbReference type="ARBA" id="ARBA00023136"/>
    </source>
</evidence>
<feature type="transmembrane region" description="Helical" evidence="14">
    <location>
        <begin position="187"/>
        <end position="208"/>
    </location>
</feature>
<dbReference type="AlphaFoldDB" id="A0A836IWD1"/>
<evidence type="ECO:0000256" key="1">
    <source>
        <dbReference type="ARBA" id="ARBA00004141"/>
    </source>
</evidence>
<dbReference type="GO" id="GO:0047750">
    <property type="term" value="F:cholestenol delta-isomerase activity"/>
    <property type="evidence" value="ECO:0007669"/>
    <property type="project" value="InterPro"/>
</dbReference>
<keyword evidence="5" id="KW-0752">Steroid biosynthesis</keyword>
<dbReference type="GO" id="GO:0005783">
    <property type="term" value="C:endoplasmic reticulum"/>
    <property type="evidence" value="ECO:0007669"/>
    <property type="project" value="TreeGrafter"/>
</dbReference>
<dbReference type="PANTHER" id="PTHR14207">
    <property type="entry name" value="STEROL ISOMERASE"/>
    <property type="match status" value="1"/>
</dbReference>
<dbReference type="GeneID" id="94291279"/>
<keyword evidence="9 13" id="KW-0472">Membrane</keyword>
<dbReference type="PROSITE" id="PS51751">
    <property type="entry name" value="EXPERA"/>
    <property type="match status" value="1"/>
</dbReference>
<keyword evidence="7" id="KW-0756">Sterol biosynthesis</keyword>
<evidence type="ECO:0000256" key="2">
    <source>
        <dbReference type="ARBA" id="ARBA00008337"/>
    </source>
</evidence>
<evidence type="ECO:0000256" key="5">
    <source>
        <dbReference type="ARBA" id="ARBA00022955"/>
    </source>
</evidence>
<keyword evidence="8" id="KW-0443">Lipid metabolism</keyword>
<keyword evidence="4 13" id="KW-0812">Transmembrane</keyword>
<keyword evidence="3" id="KW-0444">Lipid biosynthesis</keyword>
<evidence type="ECO:0000256" key="12">
    <source>
        <dbReference type="ARBA" id="ARBA00023235"/>
    </source>
</evidence>
<dbReference type="OrthoDB" id="58557at2759"/>
<keyword evidence="17" id="KW-1185">Reference proteome</keyword>
<dbReference type="InterPro" id="IPR007905">
    <property type="entry name" value="EBP"/>
</dbReference>
<dbReference type="GO" id="GO:0016126">
    <property type="term" value="P:sterol biosynthetic process"/>
    <property type="evidence" value="ECO:0007669"/>
    <property type="project" value="UniProtKB-KW"/>
</dbReference>
<keyword evidence="6 13" id="KW-1133">Transmembrane helix</keyword>
<organism evidence="16 17">
    <name type="scientific">Porcisia hertigi</name>
    <dbReference type="NCBI Taxonomy" id="2761500"/>
    <lineage>
        <taxon>Eukaryota</taxon>
        <taxon>Discoba</taxon>
        <taxon>Euglenozoa</taxon>
        <taxon>Kinetoplastea</taxon>
        <taxon>Metakinetoplastina</taxon>
        <taxon>Trypanosomatida</taxon>
        <taxon>Trypanosomatidae</taxon>
        <taxon>Leishmaniinae</taxon>
        <taxon>Porcisia</taxon>
    </lineage>
</organism>
<accession>A0A836IWD1</accession>
<dbReference type="RefSeq" id="XP_067758204.1">
    <property type="nucleotide sequence ID" value="XM_067901202.1"/>
</dbReference>
<dbReference type="KEGG" id="phet:94291279"/>
<feature type="transmembrane region" description="Helical" evidence="14">
    <location>
        <begin position="107"/>
        <end position="126"/>
    </location>
</feature>
<comment type="similarity">
    <text evidence="2">Belongs to the EBP family.</text>
</comment>
<feature type="domain" description="EXPERA" evidence="15">
    <location>
        <begin position="100"/>
        <end position="249"/>
    </location>
</feature>
<dbReference type="PANTHER" id="PTHR14207:SF0">
    <property type="entry name" value="3-BETA-HYDROXYSTEROID-DELTA(8),DELTA(7)-ISOMERASE"/>
    <property type="match status" value="1"/>
</dbReference>
<evidence type="ECO:0000313" key="17">
    <source>
        <dbReference type="Proteomes" id="UP000674318"/>
    </source>
</evidence>
<comment type="caution">
    <text evidence="16">The sequence shown here is derived from an EMBL/GenBank/DDBJ whole genome shotgun (WGS) entry which is preliminary data.</text>
</comment>
<gene>
    <name evidence="16" type="ORF">JKF63_05234</name>
</gene>
<name>A0A836IWD1_9TRYP</name>
<keyword evidence="12" id="KW-0413">Isomerase</keyword>
<evidence type="ECO:0000256" key="10">
    <source>
        <dbReference type="ARBA" id="ARBA00023166"/>
    </source>
</evidence>
<dbReference type="EMBL" id="JAFJZO010000016">
    <property type="protein sequence ID" value="KAG5508736.1"/>
    <property type="molecule type" value="Genomic_DNA"/>
</dbReference>
<evidence type="ECO:0000256" key="7">
    <source>
        <dbReference type="ARBA" id="ARBA00023011"/>
    </source>
</evidence>
<feature type="transmembrane region" description="Helical" evidence="14">
    <location>
        <begin position="228"/>
        <end position="250"/>
    </location>
</feature>
<dbReference type="InterPro" id="IPR033118">
    <property type="entry name" value="EXPERA"/>
</dbReference>
<evidence type="ECO:0000313" key="16">
    <source>
        <dbReference type="EMBL" id="KAG5508736.1"/>
    </source>
</evidence>
<proteinExistence type="inferred from homology"/>
<protein>
    <recommendedName>
        <fullName evidence="15">EXPERA domain-containing protein</fullName>
    </recommendedName>
</protein>
<evidence type="ECO:0000259" key="15">
    <source>
        <dbReference type="PROSITE" id="PS51751"/>
    </source>
</evidence>
<evidence type="ECO:0000256" key="8">
    <source>
        <dbReference type="ARBA" id="ARBA00023098"/>
    </source>
</evidence>
<dbReference type="GO" id="GO:0016020">
    <property type="term" value="C:membrane"/>
    <property type="evidence" value="ECO:0007669"/>
    <property type="project" value="UniProtKB-SubCell"/>
</dbReference>
<keyword evidence="11" id="KW-0753">Steroid metabolism</keyword>
<dbReference type="Proteomes" id="UP000674318">
    <property type="component" value="Unassembled WGS sequence"/>
</dbReference>
<evidence type="ECO:0000256" key="3">
    <source>
        <dbReference type="ARBA" id="ARBA00022516"/>
    </source>
</evidence>
<evidence type="ECO:0000256" key="4">
    <source>
        <dbReference type="ARBA" id="ARBA00022692"/>
    </source>
</evidence>
<evidence type="ECO:0000256" key="11">
    <source>
        <dbReference type="ARBA" id="ARBA00023221"/>
    </source>
</evidence>
<keyword evidence="10" id="KW-1207">Sterol metabolism</keyword>
<dbReference type="GO" id="GO:0000247">
    <property type="term" value="F:C-8 sterol isomerase activity"/>
    <property type="evidence" value="ECO:0007669"/>
    <property type="project" value="TreeGrafter"/>
</dbReference>
<reference evidence="16 17" key="1">
    <citation type="submission" date="2021-02" db="EMBL/GenBank/DDBJ databases">
        <title>Porcisia hertigi Genome sequencing and assembly.</title>
        <authorList>
            <person name="Almutairi H."/>
            <person name="Gatherer D."/>
        </authorList>
    </citation>
    <scope>NUCLEOTIDE SEQUENCE [LARGE SCALE GENOMIC DNA]</scope>
    <source>
        <strain evidence="16 17">C119</strain>
    </source>
</reference>
<evidence type="ECO:0000256" key="14">
    <source>
        <dbReference type="SAM" id="Phobius"/>
    </source>
</evidence>
<evidence type="ECO:0000256" key="6">
    <source>
        <dbReference type="ARBA" id="ARBA00022989"/>
    </source>
</evidence>
<dbReference type="GO" id="GO:0004769">
    <property type="term" value="F:steroid Delta-isomerase activity"/>
    <property type="evidence" value="ECO:0007669"/>
    <property type="project" value="TreeGrafter"/>
</dbReference>
<sequence>MIPEVLVDPMMLFCTACILMPLFIARDSLTGKMVREYFMEPSMACALAAIPVAWLIGVLVRWRVTRSLRQRKAYQEAHKAEVKHSERINYDRMMAPLSHGERARARWYLLNGIIIHMLMDGCVGVFKTNQLLAVNYAKVDARYASALGSFQGSAVHVVSLMELIVKGPLCVLLYWSYQVRHPMRDALEFFMCITQAYGTIVYLGQEFISGAPNLDVDYALTFSPHYLFYFWFASIFGCVLYLLVPTVLGWRSYVRLRNHSEFYMQHSYSCLASDM</sequence>
<feature type="transmembrane region" description="Helical" evidence="14">
    <location>
        <begin position="154"/>
        <end position="175"/>
    </location>
</feature>
<evidence type="ECO:0000256" key="13">
    <source>
        <dbReference type="PROSITE-ProRule" id="PRU01087"/>
    </source>
</evidence>
<feature type="transmembrane region" description="Helical" evidence="14">
    <location>
        <begin position="41"/>
        <end position="62"/>
    </location>
</feature>